<proteinExistence type="inferred from homology"/>
<evidence type="ECO:0000256" key="4">
    <source>
        <dbReference type="ARBA" id="ARBA00017871"/>
    </source>
</evidence>
<sequence>MASIGGSTAVLNTAHALGLVDSPAPGKPLTIKPASGKQKKIVILGGGIAGLCTAYELERVGYDCTILEASHRIGGRNLTLRHGDFIDELGRPNYCNFDEDPNLYFNTGPARIPGHHRRLLGYCKTLGVPLHVRANESRLAYCHDTNAFGGKPIRIGQVISDTRGFLSELVQKGVKADAFDQELSKDDQERLMAFSKFFGDLKDNGVYEGTTRAGSKTERMLDHSTPTDTLNFKEMLKSNTWWSAVFASEHYDWAAPVMEPIGGMDRIVAGFARNIKSPIYLQSQVQSIEVLDDGVTVTYLNKGKIKTIKSDYCFNNIPAYFMSGIENNLSKPYTDALASMERGHLFKVAFQMKKRFWEEEGIYGGISYTNQNISQLWYPSHDIHTEKGIMLGAYGWDTDRALPLEAMELDERLKYAASQGDKIHKNYSSYIEAGASVMWARMNHMMGCSAGLPEGREDEVLSRLYKPEGRHFMIGDQVSRHSGWQEAALASAHNAMNQFSHMVTEKNA</sequence>
<evidence type="ECO:0000313" key="8">
    <source>
        <dbReference type="EMBL" id="GAA6169583.1"/>
    </source>
</evidence>
<evidence type="ECO:0000256" key="1">
    <source>
        <dbReference type="ARBA" id="ARBA00004814"/>
    </source>
</evidence>
<comment type="pathway">
    <text evidence="1">Plant hormone metabolism; auxin biosynthesis.</text>
</comment>
<dbReference type="EMBL" id="BAABWN010000013">
    <property type="protein sequence ID" value="GAA6169583.1"/>
    <property type="molecule type" value="Genomic_DNA"/>
</dbReference>
<organism evidence="8 9">
    <name type="scientific">Sessilibacter corallicola</name>
    <dbReference type="NCBI Taxonomy" id="2904075"/>
    <lineage>
        <taxon>Bacteria</taxon>
        <taxon>Pseudomonadati</taxon>
        <taxon>Pseudomonadota</taxon>
        <taxon>Gammaproteobacteria</taxon>
        <taxon>Cellvibrionales</taxon>
        <taxon>Cellvibrionaceae</taxon>
        <taxon>Sessilibacter</taxon>
    </lineage>
</organism>
<dbReference type="SUPFAM" id="SSF54373">
    <property type="entry name" value="FAD-linked reductases, C-terminal domain"/>
    <property type="match status" value="1"/>
</dbReference>
<protein>
    <recommendedName>
        <fullName evidence="4">Tryptophan 2-monooxygenase</fullName>
        <ecNumber evidence="3">1.13.12.3</ecNumber>
    </recommendedName>
</protein>
<feature type="domain" description="Amine oxidase" evidence="7">
    <location>
        <begin position="48"/>
        <end position="495"/>
    </location>
</feature>
<evidence type="ECO:0000256" key="3">
    <source>
        <dbReference type="ARBA" id="ARBA00012535"/>
    </source>
</evidence>
<dbReference type="PANTHER" id="PTHR10742">
    <property type="entry name" value="FLAVIN MONOAMINE OXIDASE"/>
    <property type="match status" value="1"/>
</dbReference>
<evidence type="ECO:0000259" key="7">
    <source>
        <dbReference type="Pfam" id="PF01593"/>
    </source>
</evidence>
<evidence type="ECO:0000256" key="5">
    <source>
        <dbReference type="ARBA" id="ARBA00023070"/>
    </source>
</evidence>
<evidence type="ECO:0000256" key="2">
    <source>
        <dbReference type="ARBA" id="ARBA00005833"/>
    </source>
</evidence>
<reference evidence="8 9" key="1">
    <citation type="submission" date="2024-04" db="EMBL/GenBank/DDBJ databases">
        <title>Draft genome sequence of Sessilibacter corallicola NBRC 116591.</title>
        <authorList>
            <person name="Miyakawa T."/>
            <person name="Kusuya Y."/>
            <person name="Miura T."/>
        </authorList>
    </citation>
    <scope>NUCLEOTIDE SEQUENCE [LARGE SCALE GENOMIC DNA]</scope>
    <source>
        <strain evidence="8 9">KU-00831-HH</strain>
    </source>
</reference>
<gene>
    <name evidence="8" type="ORF">NBRC116591_33940</name>
</gene>
<dbReference type="InterPro" id="IPR050281">
    <property type="entry name" value="Flavin_monoamine_oxidase"/>
</dbReference>
<dbReference type="PANTHER" id="PTHR10742:SF342">
    <property type="entry name" value="AMINE OXIDASE"/>
    <property type="match status" value="1"/>
</dbReference>
<dbReference type="Gene3D" id="3.90.660.10">
    <property type="match status" value="1"/>
</dbReference>
<dbReference type="InterPro" id="IPR002937">
    <property type="entry name" value="Amino_oxidase"/>
</dbReference>
<dbReference type="InterPro" id="IPR036188">
    <property type="entry name" value="FAD/NAD-bd_sf"/>
</dbReference>
<keyword evidence="9" id="KW-1185">Reference proteome</keyword>
<dbReference type="Proteomes" id="UP001465153">
    <property type="component" value="Unassembled WGS sequence"/>
</dbReference>
<keyword evidence="5" id="KW-0073">Auxin biosynthesis</keyword>
<comment type="similarity">
    <text evidence="2">Belongs to the tryptophan 2-monooxygenase family.</text>
</comment>
<dbReference type="EC" id="1.13.12.3" evidence="3"/>
<dbReference type="Gene3D" id="1.20.1440.240">
    <property type="match status" value="1"/>
</dbReference>
<accession>A0ABQ0ADG7</accession>
<dbReference type="Pfam" id="PF01593">
    <property type="entry name" value="Amino_oxidase"/>
    <property type="match status" value="1"/>
</dbReference>
<dbReference type="SUPFAM" id="SSF51905">
    <property type="entry name" value="FAD/NAD(P)-binding domain"/>
    <property type="match status" value="1"/>
</dbReference>
<dbReference type="Gene3D" id="3.50.50.60">
    <property type="entry name" value="FAD/NAD(P)-binding domain"/>
    <property type="match status" value="1"/>
</dbReference>
<comment type="catalytic activity">
    <reaction evidence="6">
        <text>L-tryptophan + O2 = indole-3-acetamide + CO2 + H2O</text>
        <dbReference type="Rhea" id="RHEA:16165"/>
        <dbReference type="ChEBI" id="CHEBI:15377"/>
        <dbReference type="ChEBI" id="CHEBI:15379"/>
        <dbReference type="ChEBI" id="CHEBI:16031"/>
        <dbReference type="ChEBI" id="CHEBI:16526"/>
        <dbReference type="ChEBI" id="CHEBI:57912"/>
        <dbReference type="EC" id="1.13.12.3"/>
    </reaction>
</comment>
<evidence type="ECO:0000313" key="9">
    <source>
        <dbReference type="Proteomes" id="UP001465153"/>
    </source>
</evidence>
<comment type="caution">
    <text evidence="8">The sequence shown here is derived from an EMBL/GenBank/DDBJ whole genome shotgun (WGS) entry which is preliminary data.</text>
</comment>
<name>A0ABQ0ADG7_9GAMM</name>
<evidence type="ECO:0000256" key="6">
    <source>
        <dbReference type="ARBA" id="ARBA00047321"/>
    </source>
</evidence>